<organism evidence="1 2">
    <name type="scientific">Sneathiella marina</name>
    <dbReference type="NCBI Taxonomy" id="2950108"/>
    <lineage>
        <taxon>Bacteria</taxon>
        <taxon>Pseudomonadati</taxon>
        <taxon>Pseudomonadota</taxon>
        <taxon>Alphaproteobacteria</taxon>
        <taxon>Sneathiellales</taxon>
        <taxon>Sneathiellaceae</taxon>
        <taxon>Sneathiella</taxon>
    </lineage>
</organism>
<reference evidence="1" key="1">
    <citation type="submission" date="2022-06" db="EMBL/GenBank/DDBJ databases">
        <title>Sneathiella actinostolidae sp. nov., isolated from a sea anemonein the Western Pacific Ocean.</title>
        <authorList>
            <person name="Wei M.J."/>
        </authorList>
    </citation>
    <scope>NUCLEOTIDE SEQUENCE</scope>
    <source>
        <strain evidence="1">PHK-P5</strain>
    </source>
</reference>
<evidence type="ECO:0008006" key="3">
    <source>
        <dbReference type="Google" id="ProtNLM"/>
    </source>
</evidence>
<accession>A0ABY4WB42</accession>
<gene>
    <name evidence="1" type="ORF">NBZ79_02720</name>
</gene>
<dbReference type="Proteomes" id="UP001056291">
    <property type="component" value="Chromosome"/>
</dbReference>
<protein>
    <recommendedName>
        <fullName evidence="3">DUF429 domain-containing protein</fullName>
    </recommendedName>
</protein>
<evidence type="ECO:0000313" key="2">
    <source>
        <dbReference type="Proteomes" id="UP001056291"/>
    </source>
</evidence>
<keyword evidence="2" id="KW-1185">Reference proteome</keyword>
<dbReference type="EMBL" id="CP098747">
    <property type="protein sequence ID" value="USG61886.1"/>
    <property type="molecule type" value="Genomic_DNA"/>
</dbReference>
<evidence type="ECO:0000313" key="1">
    <source>
        <dbReference type="EMBL" id="USG61886.1"/>
    </source>
</evidence>
<name>A0ABY4WB42_9PROT</name>
<sequence>MLRPEPEYFRTRAACMSRIRELLKKYSGTALIGFDFPFGYPFNCGIGGGLTAAQKMSSILYSDLRDANNRFEAAAILNKKISPHKGPFWGCPTAFKSEQLSITKPPFQHQTFQEWRIVERYLKEKKFRIMNVWQLMGRGSVGSQTLTGLKALHDLHLDANLKRSLKFWPFNTKWNHDLDGIILTEVWPSLNDLAAYSHPVKDARQVLACRDWILDHDAKGTLRNLFNAPKWLSVEDRQKCEQEEGWILGV</sequence>
<proteinExistence type="predicted"/>
<dbReference type="RefSeq" id="WP_251935261.1">
    <property type="nucleotide sequence ID" value="NZ_CP098747.1"/>
</dbReference>